<evidence type="ECO:0008006" key="4">
    <source>
        <dbReference type="Google" id="ProtNLM"/>
    </source>
</evidence>
<evidence type="ECO:0000313" key="2">
    <source>
        <dbReference type="EMBL" id="CAG8977120.1"/>
    </source>
</evidence>
<comment type="caution">
    <text evidence="2">The sequence shown here is derived from an EMBL/GenBank/DDBJ whole genome shotgun (WGS) entry which is preliminary data.</text>
</comment>
<keyword evidence="3" id="KW-1185">Reference proteome</keyword>
<proteinExistence type="predicted"/>
<reference evidence="2" key="1">
    <citation type="submission" date="2021-07" db="EMBL/GenBank/DDBJ databases">
        <authorList>
            <person name="Durling M."/>
        </authorList>
    </citation>
    <scope>NUCLEOTIDE SEQUENCE</scope>
</reference>
<evidence type="ECO:0000313" key="3">
    <source>
        <dbReference type="Proteomes" id="UP000701801"/>
    </source>
</evidence>
<evidence type="ECO:0000256" key="1">
    <source>
        <dbReference type="SAM" id="SignalP"/>
    </source>
</evidence>
<gene>
    <name evidence="2" type="ORF">HYALB_00003341</name>
</gene>
<keyword evidence="1" id="KW-0732">Signal</keyword>
<organism evidence="2 3">
    <name type="scientific">Hymenoscyphus albidus</name>
    <dbReference type="NCBI Taxonomy" id="595503"/>
    <lineage>
        <taxon>Eukaryota</taxon>
        <taxon>Fungi</taxon>
        <taxon>Dikarya</taxon>
        <taxon>Ascomycota</taxon>
        <taxon>Pezizomycotina</taxon>
        <taxon>Leotiomycetes</taxon>
        <taxon>Helotiales</taxon>
        <taxon>Helotiaceae</taxon>
        <taxon>Hymenoscyphus</taxon>
    </lineage>
</organism>
<dbReference type="EMBL" id="CAJVRM010000206">
    <property type="protein sequence ID" value="CAG8977120.1"/>
    <property type="molecule type" value="Genomic_DNA"/>
</dbReference>
<accession>A0A9N9LKK8</accession>
<feature type="chain" id="PRO_5040438302" description="AA1-like domain-containing protein" evidence="1">
    <location>
        <begin position="19"/>
        <end position="163"/>
    </location>
</feature>
<name>A0A9N9LKK8_9HELO</name>
<dbReference type="AlphaFoldDB" id="A0A9N9LKK8"/>
<protein>
    <recommendedName>
        <fullName evidence="4">AA1-like domain-containing protein</fullName>
    </recommendedName>
</protein>
<dbReference type="Proteomes" id="UP000701801">
    <property type="component" value="Unassembled WGS sequence"/>
</dbReference>
<feature type="signal peptide" evidence="1">
    <location>
        <begin position="1"/>
        <end position="18"/>
    </location>
</feature>
<sequence>MAALTKSMLSFLFLTAASNDSPLTPRADTVFSLTDLVFNTTNTYSSPPHVSIWSRSVSFTLTNTAISRSNKCHVVSNNNPADIFFDGNQAFICDGGVPSFRFKAVYINDGVFTVQDDTGVSGTGTPDFTCVYMDVINPDWPTTSPYKVSSSSCTQTELLIAAA</sequence>
<dbReference type="OrthoDB" id="10326945at2759"/>